<dbReference type="EMBL" id="HACG01049037">
    <property type="protein sequence ID" value="CEK95902.1"/>
    <property type="molecule type" value="Transcribed_RNA"/>
</dbReference>
<reference evidence="1" key="1">
    <citation type="submission" date="2014-12" db="EMBL/GenBank/DDBJ databases">
        <title>Insight into the proteome of Arion vulgaris.</title>
        <authorList>
            <person name="Aradska J."/>
            <person name="Bulat T."/>
            <person name="Smidak R."/>
            <person name="Sarate P."/>
            <person name="Gangsoo J."/>
            <person name="Sialana F."/>
            <person name="Bilban M."/>
            <person name="Lubec G."/>
        </authorList>
    </citation>
    <scope>NUCLEOTIDE SEQUENCE</scope>
    <source>
        <tissue evidence="1">Skin</tissue>
    </source>
</reference>
<evidence type="ECO:0000313" key="1">
    <source>
        <dbReference type="EMBL" id="CEK95902.1"/>
    </source>
</evidence>
<gene>
    <name evidence="1" type="primary">ORF209369</name>
</gene>
<proteinExistence type="predicted"/>
<name>A0A0B7BSN4_9EUPU</name>
<sequence length="66" mass="7058">MYFIAPGFTPYGLAPLFCRNGTTFVQSIEQTVALAIILGASGKSAIMNRTSGLDSSPQHSEHKTRA</sequence>
<dbReference type="AlphaFoldDB" id="A0A0B7BSN4"/>
<accession>A0A0B7BSN4</accession>
<organism evidence="1">
    <name type="scientific">Arion vulgaris</name>
    <dbReference type="NCBI Taxonomy" id="1028688"/>
    <lineage>
        <taxon>Eukaryota</taxon>
        <taxon>Metazoa</taxon>
        <taxon>Spiralia</taxon>
        <taxon>Lophotrochozoa</taxon>
        <taxon>Mollusca</taxon>
        <taxon>Gastropoda</taxon>
        <taxon>Heterobranchia</taxon>
        <taxon>Euthyneura</taxon>
        <taxon>Panpulmonata</taxon>
        <taxon>Eupulmonata</taxon>
        <taxon>Stylommatophora</taxon>
        <taxon>Helicina</taxon>
        <taxon>Arionoidea</taxon>
        <taxon>Arionidae</taxon>
        <taxon>Arion</taxon>
    </lineage>
</organism>
<protein>
    <submittedName>
        <fullName evidence="1">Uncharacterized protein</fullName>
    </submittedName>
</protein>